<dbReference type="GeneTree" id="ENSGT01130000278741"/>
<organism evidence="1">
    <name type="scientific">Pundamilia nyererei</name>
    <dbReference type="NCBI Taxonomy" id="303518"/>
    <lineage>
        <taxon>Eukaryota</taxon>
        <taxon>Metazoa</taxon>
        <taxon>Chordata</taxon>
        <taxon>Craniata</taxon>
        <taxon>Vertebrata</taxon>
        <taxon>Euteleostomi</taxon>
        <taxon>Actinopterygii</taxon>
        <taxon>Neopterygii</taxon>
        <taxon>Teleostei</taxon>
        <taxon>Neoteleostei</taxon>
        <taxon>Acanthomorphata</taxon>
        <taxon>Ovalentaria</taxon>
        <taxon>Cichlomorphae</taxon>
        <taxon>Cichliformes</taxon>
        <taxon>Cichlidae</taxon>
        <taxon>African cichlids</taxon>
        <taxon>Pseudocrenilabrinae</taxon>
        <taxon>Haplochromini</taxon>
        <taxon>Pundamilia</taxon>
    </lineage>
</organism>
<reference evidence="1" key="1">
    <citation type="submission" date="2023-09" db="UniProtKB">
        <authorList>
            <consortium name="Ensembl"/>
        </authorList>
    </citation>
    <scope>IDENTIFICATION</scope>
</reference>
<evidence type="ECO:0000313" key="1">
    <source>
        <dbReference type="Ensembl" id="ENSPNYP00000031553.1"/>
    </source>
</evidence>
<sequence length="76" mass="8972">MERNHQVIVQGPRGLKVKVNLCRTEEQFKNVAVRQLKEKIWEKFPDTSGHFCKTLHTILLTDRQLGKAVHFTFKMH</sequence>
<protein>
    <submittedName>
        <fullName evidence="1">Uncharacterized protein</fullName>
    </submittedName>
</protein>
<dbReference type="AlphaFoldDB" id="A0A3B4HCE0"/>
<dbReference type="Ensembl" id="ENSPNYT00000032308.1">
    <property type="protein sequence ID" value="ENSPNYP00000031553.1"/>
    <property type="gene ID" value="ENSPNYG00000023802.1"/>
</dbReference>
<name>A0A3B4HCE0_9CICH</name>
<accession>A0A3B4HCE0</accession>
<proteinExistence type="predicted"/>
<dbReference type="STRING" id="303518.ENSPNYP00000031553"/>